<keyword evidence="4" id="KW-0540">Nuclease</keyword>
<evidence type="ECO:0000256" key="8">
    <source>
        <dbReference type="SAM" id="MobiDB-lite"/>
    </source>
</evidence>
<evidence type="ECO:0000256" key="6">
    <source>
        <dbReference type="ARBA" id="ARBA00022801"/>
    </source>
</evidence>
<keyword evidence="7" id="KW-0539">Nucleus</keyword>
<comment type="subcellular location">
    <subcellularLocation>
        <location evidence="2">Nucleus</location>
    </subcellularLocation>
</comment>
<protein>
    <recommendedName>
        <fullName evidence="9">DDE Tnp4 domain-containing protein</fullName>
    </recommendedName>
</protein>
<dbReference type="PANTHER" id="PTHR22930:SF242">
    <property type="entry name" value="LOW PROTEIN: NUCLEASE-LIKE PROTEIN"/>
    <property type="match status" value="1"/>
</dbReference>
<organism evidence="10 11">
    <name type="scientific">Liquidambar formosana</name>
    <name type="common">Formosan gum</name>
    <dbReference type="NCBI Taxonomy" id="63359"/>
    <lineage>
        <taxon>Eukaryota</taxon>
        <taxon>Viridiplantae</taxon>
        <taxon>Streptophyta</taxon>
        <taxon>Embryophyta</taxon>
        <taxon>Tracheophyta</taxon>
        <taxon>Spermatophyta</taxon>
        <taxon>Magnoliopsida</taxon>
        <taxon>eudicotyledons</taxon>
        <taxon>Gunneridae</taxon>
        <taxon>Pentapetalae</taxon>
        <taxon>Saxifragales</taxon>
        <taxon>Altingiaceae</taxon>
        <taxon>Liquidambar</taxon>
    </lineage>
</organism>
<feature type="compositionally biased region" description="Basic residues" evidence="8">
    <location>
        <begin position="16"/>
        <end position="30"/>
    </location>
</feature>
<sequence>MVAGGGGRRSTTKPTTTKRKTTKLGRRHHNHEHLTQLLPLLSSASSATQFFLSQNDVFLLPSQTLTLESLLSSTSLSLSTLLSLLSTTKPLKPLSLSSSPPSLACWFHRFLSAASDDYDPRWFDTFRMSRPSFTLLLRLLAPSLQTSLPSLPPSYTLAAALYRLSHAASYKSVARRFGLDTAGASRAFYTVCKVVNEKLGHLFEFRTDIGRIVVGFGWISLPNCCGVLGFERFWVDGELLGKNGALMVQALVDSEGRFLDVSAGWPSTAEPITILRQTKLFSGVDESRELLNGPSYELSDGNSIPQYILGDSCFPLLPWLLTPFIRSNEEDSFSSSERAFNSAHSRGMGLVGTAFGRVRARWLLLSRRWKEECIEFLPFVIVTGCLLHNFLIKCSEPLPEENVGYSKEPELPVFEGEANESGLRIRDALAFHLSRVSLRR</sequence>
<evidence type="ECO:0000256" key="4">
    <source>
        <dbReference type="ARBA" id="ARBA00022722"/>
    </source>
</evidence>
<comment type="caution">
    <text evidence="10">The sequence shown here is derived from an EMBL/GenBank/DDBJ whole genome shotgun (WGS) entry which is preliminary data.</text>
</comment>
<comment type="cofactor">
    <cofactor evidence="1">
        <name>a divalent metal cation</name>
        <dbReference type="ChEBI" id="CHEBI:60240"/>
    </cofactor>
</comment>
<keyword evidence="6" id="KW-0378">Hydrolase</keyword>
<evidence type="ECO:0000313" key="11">
    <source>
        <dbReference type="Proteomes" id="UP001415857"/>
    </source>
</evidence>
<dbReference type="AlphaFoldDB" id="A0AAP0S1T4"/>
<dbReference type="GO" id="GO:0004518">
    <property type="term" value="F:nuclease activity"/>
    <property type="evidence" value="ECO:0007669"/>
    <property type="project" value="UniProtKB-KW"/>
</dbReference>
<dbReference type="PANTHER" id="PTHR22930">
    <property type="match status" value="1"/>
</dbReference>
<evidence type="ECO:0000256" key="1">
    <source>
        <dbReference type="ARBA" id="ARBA00001968"/>
    </source>
</evidence>
<dbReference type="InterPro" id="IPR045249">
    <property type="entry name" value="HARBI1-like"/>
</dbReference>
<dbReference type="InterPro" id="IPR027806">
    <property type="entry name" value="HARBI1_dom"/>
</dbReference>
<dbReference type="GO" id="GO:0016787">
    <property type="term" value="F:hydrolase activity"/>
    <property type="evidence" value="ECO:0007669"/>
    <property type="project" value="UniProtKB-KW"/>
</dbReference>
<keyword evidence="5" id="KW-0479">Metal-binding</keyword>
<keyword evidence="11" id="KW-1185">Reference proteome</keyword>
<name>A0AAP0S1T4_LIQFO</name>
<reference evidence="10 11" key="1">
    <citation type="journal article" date="2024" name="Plant J.">
        <title>Genome sequences and population genomics reveal climatic adaptation and genomic divergence between two closely related sweetgum species.</title>
        <authorList>
            <person name="Xu W.Q."/>
            <person name="Ren C.Q."/>
            <person name="Zhang X.Y."/>
            <person name="Comes H.P."/>
            <person name="Liu X.H."/>
            <person name="Li Y.G."/>
            <person name="Kettle C.J."/>
            <person name="Jalonen R."/>
            <person name="Gaisberger H."/>
            <person name="Ma Y.Z."/>
            <person name="Qiu Y.X."/>
        </authorList>
    </citation>
    <scope>NUCLEOTIDE SEQUENCE [LARGE SCALE GENOMIC DNA]</scope>
    <source>
        <strain evidence="10">Hangzhou</strain>
    </source>
</reference>
<proteinExistence type="inferred from homology"/>
<gene>
    <name evidence="10" type="ORF">L1049_024952</name>
</gene>
<evidence type="ECO:0000256" key="2">
    <source>
        <dbReference type="ARBA" id="ARBA00004123"/>
    </source>
</evidence>
<dbReference type="EMBL" id="JBBPBK010000005">
    <property type="protein sequence ID" value="KAK9285752.1"/>
    <property type="molecule type" value="Genomic_DNA"/>
</dbReference>
<dbReference type="GO" id="GO:0005634">
    <property type="term" value="C:nucleus"/>
    <property type="evidence" value="ECO:0007669"/>
    <property type="project" value="UniProtKB-SubCell"/>
</dbReference>
<feature type="region of interest" description="Disordered" evidence="8">
    <location>
        <begin position="1"/>
        <end position="30"/>
    </location>
</feature>
<accession>A0AAP0S1T4</accession>
<evidence type="ECO:0000256" key="5">
    <source>
        <dbReference type="ARBA" id="ARBA00022723"/>
    </source>
</evidence>
<dbReference type="Pfam" id="PF13359">
    <property type="entry name" value="DDE_Tnp_4"/>
    <property type="match status" value="1"/>
</dbReference>
<feature type="domain" description="DDE Tnp4" evidence="9">
    <location>
        <begin position="245"/>
        <end position="389"/>
    </location>
</feature>
<evidence type="ECO:0000256" key="7">
    <source>
        <dbReference type="ARBA" id="ARBA00023242"/>
    </source>
</evidence>
<dbReference type="Proteomes" id="UP001415857">
    <property type="component" value="Unassembled WGS sequence"/>
</dbReference>
<evidence type="ECO:0000259" key="9">
    <source>
        <dbReference type="Pfam" id="PF13359"/>
    </source>
</evidence>
<comment type="similarity">
    <text evidence="3">Belongs to the HARBI1 family.</text>
</comment>
<evidence type="ECO:0000256" key="3">
    <source>
        <dbReference type="ARBA" id="ARBA00006958"/>
    </source>
</evidence>
<evidence type="ECO:0000313" key="10">
    <source>
        <dbReference type="EMBL" id="KAK9285752.1"/>
    </source>
</evidence>
<dbReference type="GO" id="GO:0046872">
    <property type="term" value="F:metal ion binding"/>
    <property type="evidence" value="ECO:0007669"/>
    <property type="project" value="UniProtKB-KW"/>
</dbReference>